<protein>
    <recommendedName>
        <fullName evidence="3">DUF5064 domain-containing protein</fullName>
    </recommendedName>
</protein>
<gene>
    <name evidence="1" type="ORF">SAMN05216221_2648</name>
</gene>
<reference evidence="2" key="1">
    <citation type="submission" date="2016-10" db="EMBL/GenBank/DDBJ databases">
        <authorList>
            <person name="Varghese N."/>
            <person name="Submissions S."/>
        </authorList>
    </citation>
    <scope>NUCLEOTIDE SEQUENCE [LARGE SCALE GENOMIC DNA]</scope>
    <source>
        <strain evidence="2">KCTC 32247</strain>
    </source>
</reference>
<dbReference type="InterPro" id="IPR032024">
    <property type="entry name" value="DUF5064"/>
</dbReference>
<accession>A0A1H1V4B7</accession>
<dbReference type="Proteomes" id="UP000243359">
    <property type="component" value="Chromosome I"/>
</dbReference>
<evidence type="ECO:0000313" key="1">
    <source>
        <dbReference type="EMBL" id="SDS79226.1"/>
    </source>
</evidence>
<name>A0A1H1V4B7_9PSED</name>
<dbReference type="Pfam" id="PF16703">
    <property type="entry name" value="DUF5064"/>
    <property type="match status" value="1"/>
</dbReference>
<dbReference type="RefSeq" id="WP_090349370.1">
    <property type="nucleotide sequence ID" value="NZ_LT629751.1"/>
</dbReference>
<proteinExistence type="predicted"/>
<dbReference type="OrthoDB" id="6941547at2"/>
<organism evidence="1 2">
    <name type="scientific">Pseudomonas oryzae</name>
    <dbReference type="NCBI Taxonomy" id="1392877"/>
    <lineage>
        <taxon>Bacteria</taxon>
        <taxon>Pseudomonadati</taxon>
        <taxon>Pseudomonadota</taxon>
        <taxon>Gammaproteobacteria</taxon>
        <taxon>Pseudomonadales</taxon>
        <taxon>Pseudomonadaceae</taxon>
        <taxon>Pseudomonas</taxon>
    </lineage>
</organism>
<keyword evidence="2" id="KW-1185">Reference proteome</keyword>
<dbReference type="EMBL" id="LT629751">
    <property type="protein sequence ID" value="SDS79226.1"/>
    <property type="molecule type" value="Genomic_DNA"/>
</dbReference>
<dbReference type="AlphaFoldDB" id="A0A1H1V4B7"/>
<sequence>MFEPGHVHVSNPVAALGLPTYNVDLYYEVRPGSKAGPVVHFRMVGEIDGKAFEEAFEMSHDTAFNFAGAIGKVVARHGMPPNHSPVVRHHKEFDATFEDLRGKLRAAVGGPLSAHDPNADL</sequence>
<evidence type="ECO:0008006" key="3">
    <source>
        <dbReference type="Google" id="ProtNLM"/>
    </source>
</evidence>
<dbReference type="STRING" id="1392877.SAMN05216221_2648"/>
<evidence type="ECO:0000313" key="2">
    <source>
        <dbReference type="Proteomes" id="UP000243359"/>
    </source>
</evidence>
<dbReference type="Gene3D" id="3.30.160.370">
    <property type="entry name" value="Domain of unknown function DUF5064"/>
    <property type="match status" value="1"/>
</dbReference>